<proteinExistence type="predicted"/>
<evidence type="ECO:0000256" key="1">
    <source>
        <dbReference type="SAM" id="SignalP"/>
    </source>
</evidence>
<evidence type="ECO:0000313" key="3">
    <source>
        <dbReference type="Proteomes" id="UP001596524"/>
    </source>
</evidence>
<evidence type="ECO:0008006" key="4">
    <source>
        <dbReference type="Google" id="ProtNLM"/>
    </source>
</evidence>
<feature type="signal peptide" evidence="1">
    <location>
        <begin position="1"/>
        <end position="24"/>
    </location>
</feature>
<name>A0ABW2N801_9ACTN</name>
<dbReference type="EMBL" id="JBHTCH010000030">
    <property type="protein sequence ID" value="MFC7363419.1"/>
    <property type="molecule type" value="Genomic_DNA"/>
</dbReference>
<dbReference type="RefSeq" id="WP_255889238.1">
    <property type="nucleotide sequence ID" value="NZ_JAFMZM010000002.1"/>
</dbReference>
<organism evidence="2 3">
    <name type="scientific">Nocardioides astragali</name>
    <dbReference type="NCBI Taxonomy" id="1776736"/>
    <lineage>
        <taxon>Bacteria</taxon>
        <taxon>Bacillati</taxon>
        <taxon>Actinomycetota</taxon>
        <taxon>Actinomycetes</taxon>
        <taxon>Propionibacteriales</taxon>
        <taxon>Nocardioidaceae</taxon>
        <taxon>Nocardioides</taxon>
    </lineage>
</organism>
<protein>
    <recommendedName>
        <fullName evidence="4">DUF2207 domain-containing protein</fullName>
    </recommendedName>
</protein>
<keyword evidence="3" id="KW-1185">Reference proteome</keyword>
<feature type="chain" id="PRO_5046714632" description="DUF2207 domain-containing protein" evidence="1">
    <location>
        <begin position="25"/>
        <end position="204"/>
    </location>
</feature>
<gene>
    <name evidence="2" type="ORF">ACFQO6_24315</name>
</gene>
<accession>A0ABW2N801</accession>
<evidence type="ECO:0000313" key="2">
    <source>
        <dbReference type="EMBL" id="MFC7363419.1"/>
    </source>
</evidence>
<keyword evidence="1" id="KW-0732">Signal</keyword>
<comment type="caution">
    <text evidence="2">The sequence shown here is derived from an EMBL/GenBank/DDBJ whole genome shotgun (WGS) entry which is preliminary data.</text>
</comment>
<sequence length="204" mass="21421">MHRILATALIALSAAVGLPGAAHAGGPTSVLITQQGQAAAALYYDDAAYDALLGLLPATDTRGKSQPPGGEGDYYSLTWMIHDVSPWRFDRVHVARDGTAWVSTSLSADSGAGWQPLASPENLVELLTRVLDRSASPQVVTLAAEVAQPTSAPASPDEPDASWFSLTGWRWVVPGALLGLLVGAVAARRRDEEGPRQVLLTSES</sequence>
<dbReference type="Proteomes" id="UP001596524">
    <property type="component" value="Unassembled WGS sequence"/>
</dbReference>
<reference evidence="3" key="1">
    <citation type="journal article" date="2019" name="Int. J. Syst. Evol. Microbiol.">
        <title>The Global Catalogue of Microorganisms (GCM) 10K type strain sequencing project: providing services to taxonomists for standard genome sequencing and annotation.</title>
        <authorList>
            <consortium name="The Broad Institute Genomics Platform"/>
            <consortium name="The Broad Institute Genome Sequencing Center for Infectious Disease"/>
            <person name="Wu L."/>
            <person name="Ma J."/>
        </authorList>
    </citation>
    <scope>NUCLEOTIDE SEQUENCE [LARGE SCALE GENOMIC DNA]</scope>
    <source>
        <strain evidence="3">FCH27</strain>
    </source>
</reference>